<evidence type="ECO:0000256" key="19">
    <source>
        <dbReference type="ARBA" id="ARBA00023268"/>
    </source>
</evidence>
<name>A0ABY7CA29_9BASI</name>
<evidence type="ECO:0000256" key="9">
    <source>
        <dbReference type="ARBA" id="ARBA00012721"/>
    </source>
</evidence>
<evidence type="ECO:0000256" key="7">
    <source>
        <dbReference type="ARBA" id="ARBA00008260"/>
    </source>
</evidence>
<evidence type="ECO:0000256" key="1">
    <source>
        <dbReference type="ARBA" id="ARBA00000024"/>
    </source>
</evidence>
<evidence type="ECO:0000256" key="16">
    <source>
        <dbReference type="ARBA" id="ARBA00022840"/>
    </source>
</evidence>
<dbReference type="PROSITE" id="PS00611">
    <property type="entry name" value="HISOL_DEHYDROGENASE"/>
    <property type="match status" value="1"/>
</dbReference>
<keyword evidence="18" id="KW-0368">Histidine biosynthesis</keyword>
<accession>A0ABY7CA29</accession>
<dbReference type="NCBIfam" id="TIGR00069">
    <property type="entry name" value="hisD"/>
    <property type="match status" value="1"/>
</dbReference>
<keyword evidence="22" id="KW-1185">Reference proteome</keyword>
<comment type="similarity">
    <text evidence="7">In the C-terminal section; belongs to the histidinol dehydrogenase family.</text>
</comment>
<keyword evidence="15" id="KW-0862">Zinc</keyword>
<evidence type="ECO:0000256" key="13">
    <source>
        <dbReference type="ARBA" id="ARBA00022741"/>
    </source>
</evidence>
<dbReference type="Proteomes" id="UP001164743">
    <property type="component" value="Chromosome 2A"/>
</dbReference>
<keyword evidence="12" id="KW-0479">Metal-binding</keyword>
<dbReference type="Gene3D" id="1.10.287.1080">
    <property type="entry name" value="MazG-like"/>
    <property type="match status" value="1"/>
</dbReference>
<dbReference type="Gene3D" id="3.10.20.810">
    <property type="entry name" value="Phosphoribosyl-AMP cyclohydrolase"/>
    <property type="match status" value="1"/>
</dbReference>
<evidence type="ECO:0000256" key="12">
    <source>
        <dbReference type="ARBA" id="ARBA00022723"/>
    </source>
</evidence>
<organism evidence="21 22">
    <name type="scientific">Puccinia triticina</name>
    <dbReference type="NCBI Taxonomy" id="208348"/>
    <lineage>
        <taxon>Eukaryota</taxon>
        <taxon>Fungi</taxon>
        <taxon>Dikarya</taxon>
        <taxon>Basidiomycota</taxon>
        <taxon>Pucciniomycotina</taxon>
        <taxon>Pucciniomycetes</taxon>
        <taxon>Pucciniales</taxon>
        <taxon>Pucciniaceae</taxon>
        <taxon>Puccinia</taxon>
    </lineage>
</organism>
<dbReference type="SUPFAM" id="SSF141734">
    <property type="entry name" value="HisI-like"/>
    <property type="match status" value="1"/>
</dbReference>
<dbReference type="Pfam" id="PF00815">
    <property type="entry name" value="Histidinol_dh"/>
    <property type="match status" value="2"/>
</dbReference>
<dbReference type="NCBIfam" id="TIGR03188">
    <property type="entry name" value="histidine_hisI"/>
    <property type="match status" value="1"/>
</dbReference>
<comment type="catalytic activity">
    <reaction evidence="1">
        <text>1-(5-phospho-beta-D-ribosyl)-5'-AMP + H2O = 1-(5-phospho-beta-D-ribosyl)-5-[(5-phospho-beta-D-ribosylamino)methylideneamino]imidazole-4-carboxamide</text>
        <dbReference type="Rhea" id="RHEA:20049"/>
        <dbReference type="ChEBI" id="CHEBI:15377"/>
        <dbReference type="ChEBI" id="CHEBI:58435"/>
        <dbReference type="ChEBI" id="CHEBI:59457"/>
        <dbReference type="EC" id="3.5.4.19"/>
    </reaction>
</comment>
<feature type="domain" description="Phosphoribosyl-AMP cyclohydrolase" evidence="20">
    <location>
        <begin position="205"/>
        <end position="277"/>
    </location>
</feature>
<dbReference type="InterPro" id="IPR001692">
    <property type="entry name" value="Histidinol_DH_CS"/>
</dbReference>
<evidence type="ECO:0000256" key="10">
    <source>
        <dbReference type="ARBA" id="ARBA00017884"/>
    </source>
</evidence>
<evidence type="ECO:0000313" key="21">
    <source>
        <dbReference type="EMBL" id="WAQ82028.1"/>
    </source>
</evidence>
<keyword evidence="19" id="KW-0511">Multifunctional enzyme</keyword>
<evidence type="ECO:0000313" key="22">
    <source>
        <dbReference type="Proteomes" id="UP001164743"/>
    </source>
</evidence>
<dbReference type="Gene3D" id="1.20.5.1300">
    <property type="match status" value="1"/>
</dbReference>
<dbReference type="EC" id="3.5.4.19" evidence="9"/>
<sequence>MAIFAHIPFLPFLDVPAPLPDEDTLRQLATIVPVLVAASISEKITPLLPSHVETYIFDDLADGQAEEQLVGLLDRGAGKVFTHRQAQLISMGVPVSRIVPRLAASDPLPSTPCMLEAFPPIEHTQKTRDHPVFLLGPPQPDTVNLSEIVAMHNQVPLIRAADLIKLGPHALVGLFLDGLKTDRADGLFATSVVSLAPSSTLLGQVYSSRESIEVMVRTGQATYFSRSRNELWVKGATSGATQQCVRIRTDCDGDALEVTVVQSPGTGFCHTAEISCFGPLGGLSQLQSTLLQRRQNAPQGSYTHRLFNDEKLLKAKIMEEADELCHAESAQDVADEMADLVYFALARCVAKGVSLRDIEATLDRRALKVSRRKGDAKPHWAAKIAGAPSPPPPQAPPAGQPGELCCQVIDLADVPEADRAALLKRPMTDGRTMTGLVRPIVEMVKTRGDAGLLDAVSKYDRCGFACASELTLRAPFADRSGELSAETKQAIDVAYENIFMFHAKQLEKEKEPMVVETMPGVLCSRFARPIDRVGLYVPGGTAILPSTALMLAVPAQVAGCPWISLATPARADGTISAEIVHIATKCGVSEIVKAGGAHGIAAMAYGTPTVAKVDKIFGPGNQFVTAAKMMVAGDLQAATAIDMPAGPSEVLVIADSSCVPSFVAADLLSQAEHGPDSQVVLLAVGLPAPLLAEIEQQIVLQAQTLSRLEIIRQSIRKSFILKVPTLPKALDISNQYAPEHLILHVTNPADVVPLVRNAGSVFVGPFSPESCGDYASGTNQSVFSLPTPSFPFPHIKLIELRVCSSLPTVGFAKQYSGVSTLSFMKHITAQTLSEQGLRNIGPTVVTLATVEGLDGHANAVNVRLRVSPSGPTDAA</sequence>
<evidence type="ECO:0000256" key="3">
    <source>
        <dbReference type="ARBA" id="ARBA00001947"/>
    </source>
</evidence>
<dbReference type="SUPFAM" id="SSF101386">
    <property type="entry name" value="all-alpha NTP pyrophosphatases"/>
    <property type="match status" value="1"/>
</dbReference>
<evidence type="ECO:0000256" key="11">
    <source>
        <dbReference type="ARBA" id="ARBA00022605"/>
    </source>
</evidence>
<dbReference type="RefSeq" id="XP_053017583.1">
    <property type="nucleotide sequence ID" value="XM_053166353.1"/>
</dbReference>
<comment type="pathway">
    <text evidence="6">Amino-acid biosynthesis; L-histidine biosynthesis; L-histidine from 5-phospho-alpha-D-ribose 1-diphosphate: step 2/9.</text>
</comment>
<evidence type="ECO:0000256" key="4">
    <source>
        <dbReference type="ARBA" id="ARBA00004940"/>
    </source>
</evidence>
<keyword evidence="14" id="KW-0378">Hydrolase</keyword>
<dbReference type="PANTHER" id="PTHR21256">
    <property type="entry name" value="HISTIDINOL DEHYDROGENASE HDH"/>
    <property type="match status" value="1"/>
</dbReference>
<evidence type="ECO:0000256" key="2">
    <source>
        <dbReference type="ARBA" id="ARBA00001460"/>
    </source>
</evidence>
<reference evidence="21" key="1">
    <citation type="submission" date="2022-10" db="EMBL/GenBank/DDBJ databases">
        <title>Puccinia triticina Genome sequencing and assembly.</title>
        <authorList>
            <person name="Li C."/>
        </authorList>
    </citation>
    <scope>NUCLEOTIDE SEQUENCE</scope>
    <source>
        <strain evidence="21">Pt15</strain>
    </source>
</reference>
<dbReference type="EMBL" id="CP110422">
    <property type="protein sequence ID" value="WAQ82028.1"/>
    <property type="molecule type" value="Genomic_DNA"/>
</dbReference>
<dbReference type="Pfam" id="PF01503">
    <property type="entry name" value="PRA-PH"/>
    <property type="match status" value="1"/>
</dbReference>
<dbReference type="InterPro" id="IPR016161">
    <property type="entry name" value="Ald_DH/histidinol_DH"/>
</dbReference>
<keyword evidence="16" id="KW-0067">ATP-binding</keyword>
<dbReference type="InterPro" id="IPR012131">
    <property type="entry name" value="Hstdl_DH"/>
</dbReference>
<evidence type="ECO:0000259" key="20">
    <source>
        <dbReference type="Pfam" id="PF01502"/>
    </source>
</evidence>
<dbReference type="InterPro" id="IPR008179">
    <property type="entry name" value="HisE"/>
</dbReference>
<dbReference type="PANTHER" id="PTHR21256:SF2">
    <property type="entry name" value="HISTIDINE BIOSYNTHESIS TRIFUNCTIONAL PROTEIN"/>
    <property type="match status" value="1"/>
</dbReference>
<dbReference type="EC" id="3.6.1.31" evidence="8"/>
<comment type="catalytic activity">
    <reaction evidence="2">
        <text>1-(5-phospho-beta-D-ribosyl)-ATP + H2O = 1-(5-phospho-beta-D-ribosyl)-5'-AMP + diphosphate + H(+)</text>
        <dbReference type="Rhea" id="RHEA:22828"/>
        <dbReference type="ChEBI" id="CHEBI:15377"/>
        <dbReference type="ChEBI" id="CHEBI:15378"/>
        <dbReference type="ChEBI" id="CHEBI:33019"/>
        <dbReference type="ChEBI" id="CHEBI:59457"/>
        <dbReference type="ChEBI" id="CHEBI:73183"/>
        <dbReference type="EC" id="3.6.1.31"/>
    </reaction>
</comment>
<evidence type="ECO:0000256" key="5">
    <source>
        <dbReference type="ARBA" id="ARBA00005169"/>
    </source>
</evidence>
<dbReference type="InterPro" id="IPR038019">
    <property type="entry name" value="PRib_AMP_CycHydrolase_sf"/>
</dbReference>
<dbReference type="Pfam" id="PF01502">
    <property type="entry name" value="PRA-CH"/>
    <property type="match status" value="1"/>
</dbReference>
<dbReference type="SUPFAM" id="SSF53720">
    <property type="entry name" value="ALDH-like"/>
    <property type="match status" value="1"/>
</dbReference>
<keyword evidence="11" id="KW-0028">Amino-acid biosynthesis</keyword>
<evidence type="ECO:0000256" key="14">
    <source>
        <dbReference type="ARBA" id="ARBA00022801"/>
    </source>
</evidence>
<dbReference type="Gene3D" id="3.40.50.1980">
    <property type="entry name" value="Nitrogenase molybdenum iron protein domain"/>
    <property type="match status" value="2"/>
</dbReference>
<evidence type="ECO:0000256" key="6">
    <source>
        <dbReference type="ARBA" id="ARBA00005204"/>
    </source>
</evidence>
<comment type="pathway">
    <text evidence="5">Amino-acid biosynthesis; L-histidine biosynthesis; L-histidine from 5-phospho-alpha-D-ribose 1-diphosphate: step 3/9.</text>
</comment>
<dbReference type="CDD" id="cd11546">
    <property type="entry name" value="NTP-PPase_His4"/>
    <property type="match status" value="1"/>
</dbReference>
<evidence type="ECO:0000256" key="17">
    <source>
        <dbReference type="ARBA" id="ARBA00023002"/>
    </source>
</evidence>
<keyword evidence="17" id="KW-0560">Oxidoreductase</keyword>
<dbReference type="GeneID" id="77807248"/>
<protein>
    <recommendedName>
        <fullName evidence="10">Histidine biosynthesis trifunctional protein</fullName>
        <ecNumber evidence="9">3.5.4.19</ecNumber>
        <ecNumber evidence="8">3.6.1.31</ecNumber>
    </recommendedName>
</protein>
<dbReference type="InterPro" id="IPR021130">
    <property type="entry name" value="PRib-ATP_PPHydrolase-like"/>
</dbReference>
<dbReference type="CDD" id="cd06572">
    <property type="entry name" value="Histidinol_dh"/>
    <property type="match status" value="1"/>
</dbReference>
<dbReference type="InterPro" id="IPR002496">
    <property type="entry name" value="PRib_AMP_CycHydrolase_dom"/>
</dbReference>
<dbReference type="PRINTS" id="PR00083">
    <property type="entry name" value="HOLDHDRGNASE"/>
</dbReference>
<evidence type="ECO:0000256" key="18">
    <source>
        <dbReference type="ARBA" id="ARBA00023102"/>
    </source>
</evidence>
<gene>
    <name evidence="21" type="ORF">PtA15_2A341</name>
</gene>
<proteinExistence type="inferred from homology"/>
<evidence type="ECO:0000256" key="15">
    <source>
        <dbReference type="ARBA" id="ARBA00022833"/>
    </source>
</evidence>
<evidence type="ECO:0000256" key="8">
    <source>
        <dbReference type="ARBA" id="ARBA00012414"/>
    </source>
</evidence>
<comment type="cofactor">
    <cofactor evidence="3">
        <name>Zn(2+)</name>
        <dbReference type="ChEBI" id="CHEBI:29105"/>
    </cofactor>
</comment>
<keyword evidence="13" id="KW-0547">Nucleotide-binding</keyword>
<comment type="pathway">
    <text evidence="4">Amino-acid biosynthesis; L-histidine biosynthesis; L-histidine from 5-phospho-alpha-D-ribose 1-diphosphate: step 9/9.</text>
</comment>